<evidence type="ECO:0008006" key="4">
    <source>
        <dbReference type="Google" id="ProtNLM"/>
    </source>
</evidence>
<evidence type="ECO:0000313" key="2">
    <source>
        <dbReference type="EMBL" id="MCA6078055.1"/>
    </source>
</evidence>
<name>A0A9X1HVD1_9BACT</name>
<dbReference type="AlphaFoldDB" id="A0A9X1HVD1"/>
<comment type="caution">
    <text evidence="2">The sequence shown here is derived from an EMBL/GenBank/DDBJ whole genome shotgun (WGS) entry which is preliminary data.</text>
</comment>
<dbReference type="EMBL" id="JAIXNE010000005">
    <property type="protein sequence ID" value="MCA6078055.1"/>
    <property type="molecule type" value="Genomic_DNA"/>
</dbReference>
<evidence type="ECO:0000313" key="3">
    <source>
        <dbReference type="Proteomes" id="UP001139409"/>
    </source>
</evidence>
<dbReference type="Proteomes" id="UP001139409">
    <property type="component" value="Unassembled WGS sequence"/>
</dbReference>
<keyword evidence="1" id="KW-0732">Signal</keyword>
<dbReference type="Gene3D" id="2.40.160.60">
    <property type="entry name" value="Outer membrane protein transport protein (OMPP1/FadL/TodX)"/>
    <property type="match status" value="1"/>
</dbReference>
<reference evidence="2" key="1">
    <citation type="submission" date="2021-09" db="EMBL/GenBank/DDBJ databases">
        <title>Fulvivirga sp. isolated from coastal sediment.</title>
        <authorList>
            <person name="Yu H."/>
        </authorList>
    </citation>
    <scope>NUCLEOTIDE SEQUENCE</scope>
    <source>
        <strain evidence="2">1062</strain>
    </source>
</reference>
<feature type="chain" id="PRO_5040903091" description="Aromatic hydrocarbon degradation protein" evidence="1">
    <location>
        <begin position="22"/>
        <end position="515"/>
    </location>
</feature>
<protein>
    <recommendedName>
        <fullName evidence="4">Aromatic hydrocarbon degradation protein</fullName>
    </recommendedName>
</protein>
<gene>
    <name evidence="2" type="ORF">LDX50_24485</name>
</gene>
<accession>A0A9X1HVD1</accession>
<feature type="signal peptide" evidence="1">
    <location>
        <begin position="1"/>
        <end position="21"/>
    </location>
</feature>
<keyword evidence="3" id="KW-1185">Reference proteome</keyword>
<dbReference type="RefSeq" id="WP_225698914.1">
    <property type="nucleotide sequence ID" value="NZ_JAIXNE010000005.1"/>
</dbReference>
<dbReference type="SUPFAM" id="SSF56935">
    <property type="entry name" value="Porins"/>
    <property type="match status" value="1"/>
</dbReference>
<proteinExistence type="predicted"/>
<organism evidence="2 3">
    <name type="scientific">Fulvivirga sedimenti</name>
    <dbReference type="NCBI Taxonomy" id="2879465"/>
    <lineage>
        <taxon>Bacteria</taxon>
        <taxon>Pseudomonadati</taxon>
        <taxon>Bacteroidota</taxon>
        <taxon>Cytophagia</taxon>
        <taxon>Cytophagales</taxon>
        <taxon>Fulvivirgaceae</taxon>
        <taxon>Fulvivirga</taxon>
    </lineage>
</organism>
<evidence type="ECO:0000256" key="1">
    <source>
        <dbReference type="SAM" id="SignalP"/>
    </source>
</evidence>
<sequence>MKKLLIVISLGMVCTIGSVQAQDATDFPATALEITNTYNGGSARLQALGGAGTAIGGDISTAHLNPAGLGLYNRSEFSFTPSMNFITSEADYLGVRTMSSINNFNMANIGGAIHRPINKDKWLSGTIGISVNRIANFQNSIVYIGDNAERDFIDFSVDSDNFFNGLSRNDLSDLAYNTFMTDDFYSIYQGQETISINGFDYNVIDLYGPNVQIGDSLFFVDRNTYRGNDLGFPTQEFPTRQSETIRTRGGVYQTSLSYGANYDDRVYLGIGVGILTVRKEVERTYREEPTATDLINMTLTDDYRLSGVGANITLGLIVRPITPLMIAASYTSPSWYALEQSREIAMYANFDNELIEDGFIYPSFQYNLQTPHRFRVGGTFILGKAGFITAEAENVKFANASLSKPSEGAFTSDNNYINNTYQDALNFRGGAEIRLAIFRIRAGYAFFADPTDDGIDNEHSQFSGGVGIRTKTFFADLSAVTNINQKSVIVPYPTAEAASVNTDMTRVSLTIGMLF</sequence>